<accession>A0A4Q0Y3K9</accession>
<dbReference type="STRING" id="877500.GCA_000935065_02355"/>
<dbReference type="Pfam" id="PF02635">
    <property type="entry name" value="DsrE"/>
    <property type="match status" value="1"/>
</dbReference>
<keyword evidence="3" id="KW-1185">Reference proteome</keyword>
<keyword evidence="1" id="KW-0732">Signal</keyword>
<dbReference type="EMBL" id="PDKO01000001">
    <property type="protein sequence ID" value="RXJ64722.1"/>
    <property type="molecule type" value="Genomic_DNA"/>
</dbReference>
<evidence type="ECO:0000313" key="3">
    <source>
        <dbReference type="Proteomes" id="UP000290191"/>
    </source>
</evidence>
<dbReference type="Gene3D" id="3.40.1260.10">
    <property type="entry name" value="DsrEFH-like"/>
    <property type="match status" value="1"/>
</dbReference>
<dbReference type="AlphaFoldDB" id="A0A4Q0Y3K9"/>
<feature type="signal peptide" evidence="1">
    <location>
        <begin position="1"/>
        <end position="23"/>
    </location>
</feature>
<evidence type="ECO:0000313" key="2">
    <source>
        <dbReference type="EMBL" id="RXJ64722.1"/>
    </source>
</evidence>
<proteinExistence type="predicted"/>
<comment type="caution">
    <text evidence="2">The sequence shown here is derived from an EMBL/GenBank/DDBJ whole genome shotgun (WGS) entry which is preliminary data.</text>
</comment>
<evidence type="ECO:0000256" key="1">
    <source>
        <dbReference type="SAM" id="SignalP"/>
    </source>
</evidence>
<name>A0A4Q0Y3K9_9BACT</name>
<dbReference type="SUPFAM" id="SSF75169">
    <property type="entry name" value="DsrEFH-like"/>
    <property type="match status" value="1"/>
</dbReference>
<sequence length="165" mass="18399">MKSLFFKFMLSFLAFGLFANLQAKEINDSAALKGVKETKSVFLIDFTNVQKTAFYLNIIEGTHKGLISQGVKPNMVLVFIGETVKFLSTKQDEAFEMENEESLESIQNSIKRLAALGVRMEVCAVATKVFHVDNSTIPKEMNLVGDGFISLIGWQTQGHKLVPIF</sequence>
<dbReference type="InterPro" id="IPR027396">
    <property type="entry name" value="DsrEFH-like"/>
</dbReference>
<gene>
    <name evidence="2" type="ORF">CRV06_01840</name>
</gene>
<dbReference type="InterPro" id="IPR003787">
    <property type="entry name" value="Sulphur_relay_DsrE/F-like"/>
</dbReference>
<dbReference type="OrthoDB" id="9799127at2"/>
<dbReference type="Proteomes" id="UP000290191">
    <property type="component" value="Unassembled WGS sequence"/>
</dbReference>
<protein>
    <submittedName>
        <fullName evidence="2">Uncharacterized protein</fullName>
    </submittedName>
</protein>
<organism evidence="2 3">
    <name type="scientific">Halarcobacter anaerophilus</name>
    <dbReference type="NCBI Taxonomy" id="877500"/>
    <lineage>
        <taxon>Bacteria</taxon>
        <taxon>Pseudomonadati</taxon>
        <taxon>Campylobacterota</taxon>
        <taxon>Epsilonproteobacteria</taxon>
        <taxon>Campylobacterales</taxon>
        <taxon>Arcobacteraceae</taxon>
        <taxon>Halarcobacter</taxon>
    </lineage>
</organism>
<reference evidence="2 3" key="1">
    <citation type="submission" date="2017-10" db="EMBL/GenBank/DDBJ databases">
        <title>Genomics of the genus Arcobacter.</title>
        <authorList>
            <person name="Perez-Cataluna A."/>
            <person name="Figueras M.J."/>
        </authorList>
    </citation>
    <scope>NUCLEOTIDE SEQUENCE [LARGE SCALE GENOMIC DNA]</scope>
    <source>
        <strain evidence="2 3">DSM 24636</strain>
    </source>
</reference>
<feature type="chain" id="PRO_5021003324" evidence="1">
    <location>
        <begin position="24"/>
        <end position="165"/>
    </location>
</feature>
<dbReference type="RefSeq" id="WP_052502706.1">
    <property type="nucleotide sequence ID" value="NZ_CP041070.1"/>
</dbReference>